<dbReference type="RefSeq" id="WP_237870691.1">
    <property type="nucleotide sequence ID" value="NZ_JAKLTR010000004.1"/>
</dbReference>
<gene>
    <name evidence="2" type="ORF">LZZ85_08680</name>
</gene>
<organism evidence="2 3">
    <name type="scientific">Terrimonas ginsenosidimutans</name>
    <dbReference type="NCBI Taxonomy" id="2908004"/>
    <lineage>
        <taxon>Bacteria</taxon>
        <taxon>Pseudomonadati</taxon>
        <taxon>Bacteroidota</taxon>
        <taxon>Chitinophagia</taxon>
        <taxon>Chitinophagales</taxon>
        <taxon>Chitinophagaceae</taxon>
        <taxon>Terrimonas</taxon>
    </lineage>
</organism>
<dbReference type="Proteomes" id="UP001165367">
    <property type="component" value="Unassembled WGS sequence"/>
</dbReference>
<dbReference type="GO" id="GO:0008233">
    <property type="term" value="F:peptidase activity"/>
    <property type="evidence" value="ECO:0007669"/>
    <property type="project" value="UniProtKB-KW"/>
</dbReference>
<protein>
    <submittedName>
        <fullName evidence="2">DUF922 domain-containing Zn-dependent protease</fullName>
    </submittedName>
</protein>
<evidence type="ECO:0000256" key="1">
    <source>
        <dbReference type="SAM" id="SignalP"/>
    </source>
</evidence>
<reference evidence="2" key="1">
    <citation type="submission" date="2022-01" db="EMBL/GenBank/DDBJ databases">
        <authorList>
            <person name="Jo J.-H."/>
            <person name="Im W.-T."/>
        </authorList>
    </citation>
    <scope>NUCLEOTIDE SEQUENCE</scope>
    <source>
        <strain evidence="2">NA20</strain>
    </source>
</reference>
<keyword evidence="1" id="KW-0732">Signal</keyword>
<dbReference type="Pfam" id="PF06037">
    <property type="entry name" value="DUF922"/>
    <property type="match status" value="1"/>
</dbReference>
<comment type="caution">
    <text evidence="2">The sequence shown here is derived from an EMBL/GenBank/DDBJ whole genome shotgun (WGS) entry which is preliminary data.</text>
</comment>
<feature type="signal peptide" evidence="1">
    <location>
        <begin position="1"/>
        <end position="18"/>
    </location>
</feature>
<dbReference type="GO" id="GO:0006508">
    <property type="term" value="P:proteolysis"/>
    <property type="evidence" value="ECO:0007669"/>
    <property type="project" value="UniProtKB-KW"/>
</dbReference>
<evidence type="ECO:0000313" key="3">
    <source>
        <dbReference type="Proteomes" id="UP001165367"/>
    </source>
</evidence>
<accession>A0ABS9KQ09</accession>
<evidence type="ECO:0000313" key="2">
    <source>
        <dbReference type="EMBL" id="MCG2614355.1"/>
    </source>
</evidence>
<proteinExistence type="predicted"/>
<dbReference type="InterPro" id="IPR010321">
    <property type="entry name" value="DUF922"/>
</dbReference>
<sequence length="176" mass="20743">MKYALILFISLLPVLVHAQQPDDLVHWNKRHQLSWSDYQGKPEANATAAASTATYLSVEYSFKDGKLGYIITCSFSRSKSWGLHKNDYILAHEQGHFDIAEIFARKLHQRLKEYQFDKKTYQTDLRDIYENTMDDKEEMQNKYDRETNHSINREKQAEWLQRIGSELEKLSGFANY</sequence>
<dbReference type="EMBL" id="JAKLTR010000004">
    <property type="protein sequence ID" value="MCG2614355.1"/>
    <property type="molecule type" value="Genomic_DNA"/>
</dbReference>
<name>A0ABS9KQ09_9BACT</name>
<keyword evidence="2" id="KW-0645">Protease</keyword>
<feature type="chain" id="PRO_5047135050" evidence="1">
    <location>
        <begin position="19"/>
        <end position="176"/>
    </location>
</feature>
<keyword evidence="3" id="KW-1185">Reference proteome</keyword>
<keyword evidence="2" id="KW-0378">Hydrolase</keyword>